<evidence type="ECO:0000259" key="1">
    <source>
        <dbReference type="PROSITE" id="PS51384"/>
    </source>
</evidence>
<accession>A0A399D3L6</accession>
<dbReference type="Gene3D" id="3.40.50.80">
    <property type="entry name" value="Nucleotide-binding domain of ferredoxin-NADP reductase (FNR) module"/>
    <property type="match status" value="1"/>
</dbReference>
<protein>
    <submittedName>
        <fullName evidence="2">Oxidoreductase</fullName>
    </submittedName>
</protein>
<dbReference type="SUPFAM" id="SSF52343">
    <property type="entry name" value="Ferredoxin reductase-like, C-terminal NADP-linked domain"/>
    <property type="match status" value="1"/>
</dbReference>
<name>A0A399D3L6_9BACT</name>
<dbReference type="AlphaFoldDB" id="A0A399D3L6"/>
<feature type="domain" description="FAD-binding FR-type" evidence="1">
    <location>
        <begin position="8"/>
        <end position="104"/>
    </location>
</feature>
<gene>
    <name evidence="2" type="ORF">D1164_07040</name>
</gene>
<dbReference type="InterPro" id="IPR039261">
    <property type="entry name" value="FNR_nucleotide-bd"/>
</dbReference>
<reference evidence="2 3" key="1">
    <citation type="journal article" date="2015" name="Int. J. Syst. Evol. Microbiol.">
        <title>Mariniphaga sediminis sp. nov., isolated from coastal sediment.</title>
        <authorList>
            <person name="Wang F.Q."/>
            <person name="Shen Q.Y."/>
            <person name="Chen G.J."/>
            <person name="Du Z.J."/>
        </authorList>
    </citation>
    <scope>NUCLEOTIDE SEQUENCE [LARGE SCALE GENOMIC DNA]</scope>
    <source>
        <strain evidence="2 3">SY21</strain>
    </source>
</reference>
<dbReference type="InterPro" id="IPR017927">
    <property type="entry name" value="FAD-bd_FR_type"/>
</dbReference>
<organism evidence="2 3">
    <name type="scientific">Mariniphaga sediminis</name>
    <dbReference type="NCBI Taxonomy" id="1628158"/>
    <lineage>
        <taxon>Bacteria</taxon>
        <taxon>Pseudomonadati</taxon>
        <taxon>Bacteroidota</taxon>
        <taxon>Bacteroidia</taxon>
        <taxon>Marinilabiliales</taxon>
        <taxon>Prolixibacteraceae</taxon>
        <taxon>Mariniphaga</taxon>
    </lineage>
</organism>
<keyword evidence="3" id="KW-1185">Reference proteome</keyword>
<dbReference type="SUPFAM" id="SSF63380">
    <property type="entry name" value="Riboflavin synthase domain-like"/>
    <property type="match status" value="1"/>
</dbReference>
<dbReference type="InterPro" id="IPR050415">
    <property type="entry name" value="MRET"/>
</dbReference>
<comment type="caution">
    <text evidence="2">The sequence shown here is derived from an EMBL/GenBank/DDBJ whole genome shotgun (WGS) entry which is preliminary data.</text>
</comment>
<dbReference type="Proteomes" id="UP000266441">
    <property type="component" value="Unassembled WGS sequence"/>
</dbReference>
<dbReference type="GO" id="GO:0016491">
    <property type="term" value="F:oxidoreductase activity"/>
    <property type="evidence" value="ECO:0007669"/>
    <property type="project" value="InterPro"/>
</dbReference>
<evidence type="ECO:0000313" key="2">
    <source>
        <dbReference type="EMBL" id="RIH66013.1"/>
    </source>
</evidence>
<sequence>MLKETKQEKVKMHQITAVRNLTDSAFILQMERKELPFQTGQFVILRHPGSIAQREYSVYSGEQEDVLEVLVREVTDGQVSPRLKKLRPGDKVEVDGPFGFFRFQPQTFSTQKFLFVATGTGISPFHSFVHTYPDLDYQLIHGVRFGEEAYEHDHFDKQKVTLCTSGDKTGDFNGRVTDYLATRDIAPDLQCFLCGNSEMIYEVFDILTGKGIPVQNIYTEVYF</sequence>
<evidence type="ECO:0000313" key="3">
    <source>
        <dbReference type="Proteomes" id="UP000266441"/>
    </source>
</evidence>
<dbReference type="Gene3D" id="2.40.30.10">
    <property type="entry name" value="Translation factors"/>
    <property type="match status" value="1"/>
</dbReference>
<dbReference type="InterPro" id="IPR017938">
    <property type="entry name" value="Riboflavin_synthase-like_b-brl"/>
</dbReference>
<dbReference type="Pfam" id="PF00970">
    <property type="entry name" value="FAD_binding_6"/>
    <property type="match status" value="1"/>
</dbReference>
<proteinExistence type="predicted"/>
<dbReference type="InterPro" id="IPR008333">
    <property type="entry name" value="Cbr1-like_FAD-bd_dom"/>
</dbReference>
<dbReference type="PANTHER" id="PTHR47354">
    <property type="entry name" value="NADH OXIDOREDUCTASE HCR"/>
    <property type="match status" value="1"/>
</dbReference>
<dbReference type="PRINTS" id="PR00410">
    <property type="entry name" value="PHEHYDRXLASE"/>
</dbReference>
<dbReference type="PANTHER" id="PTHR47354:SF5">
    <property type="entry name" value="PROTEIN RFBI"/>
    <property type="match status" value="1"/>
</dbReference>
<dbReference type="EMBL" id="QWET01000004">
    <property type="protein sequence ID" value="RIH66013.1"/>
    <property type="molecule type" value="Genomic_DNA"/>
</dbReference>
<dbReference type="PROSITE" id="PS51384">
    <property type="entry name" value="FAD_FR"/>
    <property type="match status" value="1"/>
</dbReference>